<keyword evidence="2" id="KW-1185">Reference proteome</keyword>
<dbReference type="EMBL" id="KF669652">
    <property type="protein sequence ID" value="AGY47407.1"/>
    <property type="molecule type" value="Genomic_DNA"/>
</dbReference>
<evidence type="ECO:0000313" key="1">
    <source>
        <dbReference type="EMBL" id="AGY47407.1"/>
    </source>
</evidence>
<dbReference type="KEGG" id="vg:17960066"/>
<accession>U5PXU5</accession>
<dbReference type="RefSeq" id="YP_008771508.1">
    <property type="nucleotide sequence ID" value="NC_022771.1"/>
</dbReference>
<organismHost>
    <name type="scientific">Bacillus subtilis</name>
    <dbReference type="NCBI Taxonomy" id="1423"/>
</organismHost>
<organism evidence="1 2">
    <name type="scientific">Bacillus phage Grass</name>
    <dbReference type="NCBI Taxonomy" id="1406785"/>
    <lineage>
        <taxon>Viruses</taxon>
        <taxon>Duplodnaviria</taxon>
        <taxon>Heunggongvirae</taxon>
        <taxon>Uroviricota</taxon>
        <taxon>Caudoviricetes</taxon>
        <taxon>Herelleviridae</taxon>
        <taxon>Bastillevirinae</taxon>
        <taxon>Nitunavirus</taxon>
        <taxon>Nitunavirus grass</taxon>
    </lineage>
</organism>
<gene>
    <name evidence="1" type="ORF">Grass_142</name>
</gene>
<dbReference type="OrthoDB" id="21105at10239"/>
<reference evidence="1 2" key="1">
    <citation type="journal article" date="2013" name="Genome Announc.">
        <title>Complete Genome of Bacillus subtilis Myophage Grass.</title>
        <authorList>
            <person name="Miller S.Y."/>
            <person name="Colquhoun J.M."/>
            <person name="Perl A.L."/>
            <person name="Chamakura K.R."/>
            <person name="Kuty Everett G.F."/>
        </authorList>
    </citation>
    <scope>NUCLEOTIDE SEQUENCE [LARGE SCALE GENOMIC DNA]</scope>
</reference>
<sequence>MVEVLDQLVGSYGVTTDEEFGKIVDTLLEVGRVVQDQERPSHQAELIIQKFEVPTPEGKTKCYDLWYQTRTPFSPKEMCCSFGFEEADRKYI</sequence>
<protein>
    <submittedName>
        <fullName evidence="1">Uncharacterized protein</fullName>
    </submittedName>
</protein>
<dbReference type="GeneID" id="17960066"/>
<dbReference type="Proteomes" id="UP000017648">
    <property type="component" value="Segment"/>
</dbReference>
<evidence type="ECO:0000313" key="2">
    <source>
        <dbReference type="Proteomes" id="UP000017648"/>
    </source>
</evidence>
<name>U5PXU5_BPGRA</name>
<proteinExistence type="predicted"/>